<accession>A0A9Q3H2K1</accession>
<gene>
    <name evidence="1" type="ORF">O181_028636</name>
</gene>
<protein>
    <submittedName>
        <fullName evidence="1">Uncharacterized protein</fullName>
    </submittedName>
</protein>
<dbReference type="OrthoDB" id="2513437at2759"/>
<reference evidence="1" key="1">
    <citation type="submission" date="2021-03" db="EMBL/GenBank/DDBJ databases">
        <title>Draft genome sequence of rust myrtle Austropuccinia psidii MF-1, a brazilian biotype.</title>
        <authorList>
            <person name="Quecine M.C."/>
            <person name="Pachon D.M.R."/>
            <person name="Bonatelli M.L."/>
            <person name="Correr F.H."/>
            <person name="Franceschini L.M."/>
            <person name="Leite T.F."/>
            <person name="Margarido G.R.A."/>
            <person name="Almeida C.A."/>
            <person name="Ferrarezi J.A."/>
            <person name="Labate C.A."/>
        </authorList>
    </citation>
    <scope>NUCLEOTIDE SEQUENCE</scope>
    <source>
        <strain evidence="1">MF-1</strain>
    </source>
</reference>
<dbReference type="AlphaFoldDB" id="A0A9Q3H2K1"/>
<dbReference type="Proteomes" id="UP000765509">
    <property type="component" value="Unassembled WGS sequence"/>
</dbReference>
<organism evidence="1 2">
    <name type="scientific">Austropuccinia psidii MF-1</name>
    <dbReference type="NCBI Taxonomy" id="1389203"/>
    <lineage>
        <taxon>Eukaryota</taxon>
        <taxon>Fungi</taxon>
        <taxon>Dikarya</taxon>
        <taxon>Basidiomycota</taxon>
        <taxon>Pucciniomycotina</taxon>
        <taxon>Pucciniomycetes</taxon>
        <taxon>Pucciniales</taxon>
        <taxon>Sphaerophragmiaceae</taxon>
        <taxon>Austropuccinia</taxon>
    </lineage>
</organism>
<evidence type="ECO:0000313" key="1">
    <source>
        <dbReference type="EMBL" id="MBW0488921.1"/>
    </source>
</evidence>
<name>A0A9Q3H2K1_9BASI</name>
<comment type="caution">
    <text evidence="1">The sequence shown here is derived from an EMBL/GenBank/DDBJ whole genome shotgun (WGS) entry which is preliminary data.</text>
</comment>
<proteinExistence type="predicted"/>
<evidence type="ECO:0000313" key="2">
    <source>
        <dbReference type="Proteomes" id="UP000765509"/>
    </source>
</evidence>
<sequence length="101" mass="11871">MCIEIHLQSKDLFEVCEEELPADAAIPATNKWNETSFEAISSITSRINETLFVEFMTKKKKQKAYLLWQEINNQYASQTIVNKGHIWMEWEALMYPVKLQD</sequence>
<dbReference type="EMBL" id="AVOT02009841">
    <property type="protein sequence ID" value="MBW0488921.1"/>
    <property type="molecule type" value="Genomic_DNA"/>
</dbReference>
<keyword evidence="2" id="KW-1185">Reference proteome</keyword>